<gene>
    <name evidence="3" type="ORF">ASZ90_008050</name>
</gene>
<sequence>MPIYEFKCKKCKNIFESLIFSPSDEKGLVCPKCGTKKAEKIMSVSAKRKSKGSSGSTGSSCSATSCPPGCSCH</sequence>
<proteinExistence type="predicted"/>
<dbReference type="NCBIfam" id="TIGR02605">
    <property type="entry name" value="CxxC_CxxC_SSSS"/>
    <property type="match status" value="1"/>
</dbReference>
<accession>A0A0W8FMS1</accession>
<dbReference type="Pfam" id="PF09723">
    <property type="entry name" value="Zn_ribbon_8"/>
    <property type="match status" value="1"/>
</dbReference>
<feature type="compositionally biased region" description="Low complexity" evidence="1">
    <location>
        <begin position="52"/>
        <end position="73"/>
    </location>
</feature>
<reference evidence="3" key="1">
    <citation type="journal article" date="2015" name="Proc. Natl. Acad. Sci. U.S.A.">
        <title>Networks of energetic and metabolic interactions define dynamics in microbial communities.</title>
        <authorList>
            <person name="Embree M."/>
            <person name="Liu J.K."/>
            <person name="Al-Bassam M.M."/>
            <person name="Zengler K."/>
        </authorList>
    </citation>
    <scope>NUCLEOTIDE SEQUENCE</scope>
</reference>
<feature type="domain" description="Putative regulatory protein FmdB zinc ribbon" evidence="2">
    <location>
        <begin position="1"/>
        <end position="43"/>
    </location>
</feature>
<protein>
    <recommendedName>
        <fullName evidence="2">Putative regulatory protein FmdB zinc ribbon domain-containing protein</fullName>
    </recommendedName>
</protein>
<organism evidence="3">
    <name type="scientific">hydrocarbon metagenome</name>
    <dbReference type="NCBI Taxonomy" id="938273"/>
    <lineage>
        <taxon>unclassified sequences</taxon>
        <taxon>metagenomes</taxon>
        <taxon>ecological metagenomes</taxon>
    </lineage>
</organism>
<dbReference type="Gene3D" id="2.20.28.30">
    <property type="entry name" value="RNA polymerase ii, chain L"/>
    <property type="match status" value="1"/>
</dbReference>
<dbReference type="EMBL" id="LNQE01000982">
    <property type="protein sequence ID" value="KUG22167.1"/>
    <property type="molecule type" value="Genomic_DNA"/>
</dbReference>
<feature type="region of interest" description="Disordered" evidence="1">
    <location>
        <begin position="44"/>
        <end position="73"/>
    </location>
</feature>
<evidence type="ECO:0000313" key="3">
    <source>
        <dbReference type="EMBL" id="KUG22167.1"/>
    </source>
</evidence>
<evidence type="ECO:0000259" key="2">
    <source>
        <dbReference type="SMART" id="SM00834"/>
    </source>
</evidence>
<dbReference type="SMART" id="SM00834">
    <property type="entry name" value="CxxC_CXXC_SSSS"/>
    <property type="match status" value="1"/>
</dbReference>
<comment type="caution">
    <text evidence="3">The sequence shown here is derived from an EMBL/GenBank/DDBJ whole genome shotgun (WGS) entry which is preliminary data.</text>
</comment>
<evidence type="ECO:0000256" key="1">
    <source>
        <dbReference type="SAM" id="MobiDB-lite"/>
    </source>
</evidence>
<dbReference type="InterPro" id="IPR013429">
    <property type="entry name" value="Regulatory_FmdB_Zinc_ribbon"/>
</dbReference>
<name>A0A0W8FMS1_9ZZZZ</name>
<dbReference type="AlphaFoldDB" id="A0A0W8FMS1"/>